<dbReference type="GO" id="GO:0000978">
    <property type="term" value="F:RNA polymerase II cis-regulatory region sequence-specific DNA binding"/>
    <property type="evidence" value="ECO:0007669"/>
    <property type="project" value="TreeGrafter"/>
</dbReference>
<sequence length="386" mass="44193">MSSPPTFSGKENMSGPCTVCEKPGHGVHYGAWTCDSCKCFFARSSRRGSENLVCHINSKCDLSGREPRMICKYCRFQKCLKVGMKLYTAHRYAPFPLDNQVRRSITPNDMVSQSPSPSSSVQSSETMGIDDVPLTEPFDISKLIDQLEINNIVDSYREGCCFTADKIKNVEVKEFEVLASQNAEITRVKAWTDYAKEYETDIKALIPYIDDLQDSFDSLDKAILLRGCAFQIYFLRRIRALNPYGLLLSDGRVIKMNELQLLYGAPLVMEMLQVVDRILQMEFTDEDIAMFIPVVYYDKTNLVDLKLRNQENLSTTSVKFRKLFVKHSEARCADERVFAELVKLRPALHKLKAKHQQCLEFLKPYRWAFPETSLFAEVYGLDPKVV</sequence>
<dbReference type="GO" id="GO:0045944">
    <property type="term" value="P:positive regulation of transcription by RNA polymerase II"/>
    <property type="evidence" value="ECO:0007669"/>
    <property type="project" value="TreeGrafter"/>
</dbReference>
<evidence type="ECO:0000256" key="10">
    <source>
        <dbReference type="SAM" id="MobiDB-lite"/>
    </source>
</evidence>
<dbReference type="AlphaFoldDB" id="G0NC52"/>
<dbReference type="STRING" id="135651.G0NC52"/>
<comment type="similarity">
    <text evidence="1">Belongs to the nuclear hormone receptor family.</text>
</comment>
<dbReference type="PANTHER" id="PTHR24082">
    <property type="entry name" value="NUCLEAR HORMONE RECEPTOR"/>
    <property type="match status" value="1"/>
</dbReference>
<keyword evidence="3" id="KW-0863">Zinc-finger</keyword>
<keyword evidence="5" id="KW-0805">Transcription regulation</keyword>
<dbReference type="GO" id="GO:0008270">
    <property type="term" value="F:zinc ion binding"/>
    <property type="evidence" value="ECO:0007669"/>
    <property type="project" value="UniProtKB-KW"/>
</dbReference>
<feature type="compositionally biased region" description="Low complexity" evidence="10">
    <location>
        <begin position="111"/>
        <end position="124"/>
    </location>
</feature>
<keyword evidence="4" id="KW-0862">Zinc</keyword>
<dbReference type="InParanoid" id="G0NC52"/>
<dbReference type="Proteomes" id="UP000008068">
    <property type="component" value="Unassembled WGS sequence"/>
</dbReference>
<dbReference type="GO" id="GO:0030154">
    <property type="term" value="P:cell differentiation"/>
    <property type="evidence" value="ECO:0007669"/>
    <property type="project" value="TreeGrafter"/>
</dbReference>
<keyword evidence="7" id="KW-0804">Transcription</keyword>
<dbReference type="GO" id="GO:0009755">
    <property type="term" value="P:hormone-mediated signaling pathway"/>
    <property type="evidence" value="ECO:0007669"/>
    <property type="project" value="TreeGrafter"/>
</dbReference>
<keyword evidence="8" id="KW-0675">Receptor</keyword>
<dbReference type="SUPFAM" id="SSF48508">
    <property type="entry name" value="Nuclear receptor ligand-binding domain"/>
    <property type="match status" value="1"/>
</dbReference>
<evidence type="ECO:0000256" key="3">
    <source>
        <dbReference type="ARBA" id="ARBA00022771"/>
    </source>
</evidence>
<evidence type="ECO:0000256" key="5">
    <source>
        <dbReference type="ARBA" id="ARBA00023015"/>
    </source>
</evidence>
<dbReference type="Pfam" id="PF00105">
    <property type="entry name" value="zf-C4"/>
    <property type="match status" value="1"/>
</dbReference>
<evidence type="ECO:0000256" key="1">
    <source>
        <dbReference type="ARBA" id="ARBA00005993"/>
    </source>
</evidence>
<evidence type="ECO:0000256" key="9">
    <source>
        <dbReference type="ARBA" id="ARBA00023242"/>
    </source>
</evidence>
<dbReference type="OMA" id="CHINSKC"/>
<dbReference type="InterPro" id="IPR013088">
    <property type="entry name" value="Znf_NHR/GATA"/>
</dbReference>
<gene>
    <name evidence="12" type="ORF">CAEBREN_15466</name>
</gene>
<keyword evidence="9" id="KW-0539">Nucleus</keyword>
<protein>
    <recommendedName>
        <fullName evidence="11">Nuclear receptor domain-containing protein</fullName>
    </recommendedName>
</protein>
<dbReference type="PANTHER" id="PTHR24082:SF502">
    <property type="entry name" value="STEROID HORMONE RECEPTOR FAMILY MEMBER CNR14"/>
    <property type="match status" value="1"/>
</dbReference>
<evidence type="ECO:0000256" key="6">
    <source>
        <dbReference type="ARBA" id="ARBA00023125"/>
    </source>
</evidence>
<dbReference type="EMBL" id="GL379861">
    <property type="protein sequence ID" value="EGT57384.1"/>
    <property type="molecule type" value="Genomic_DNA"/>
</dbReference>
<dbReference type="Gene3D" id="3.30.50.10">
    <property type="entry name" value="Erythroid Transcription Factor GATA-1, subunit A"/>
    <property type="match status" value="1"/>
</dbReference>
<dbReference type="InterPro" id="IPR001628">
    <property type="entry name" value="Znf_hrmn_rcpt"/>
</dbReference>
<name>G0NC52_CAEBE</name>
<dbReference type="SMART" id="SM00399">
    <property type="entry name" value="ZnF_C4"/>
    <property type="match status" value="1"/>
</dbReference>
<keyword evidence="2" id="KW-0479">Metal-binding</keyword>
<reference evidence="13" key="1">
    <citation type="submission" date="2011-07" db="EMBL/GenBank/DDBJ databases">
        <authorList>
            <consortium name="Caenorhabditis brenneri Sequencing and Analysis Consortium"/>
            <person name="Wilson R.K."/>
        </authorList>
    </citation>
    <scope>NUCLEOTIDE SEQUENCE [LARGE SCALE GENOMIC DNA]</scope>
    <source>
        <strain evidence="13">PB2801</strain>
    </source>
</reference>
<evidence type="ECO:0000256" key="4">
    <source>
        <dbReference type="ARBA" id="ARBA00022833"/>
    </source>
</evidence>
<evidence type="ECO:0000313" key="13">
    <source>
        <dbReference type="Proteomes" id="UP000008068"/>
    </source>
</evidence>
<dbReference type="SUPFAM" id="SSF57716">
    <property type="entry name" value="Glucocorticoid receptor-like (DNA-binding domain)"/>
    <property type="match status" value="1"/>
</dbReference>
<evidence type="ECO:0000313" key="12">
    <source>
        <dbReference type="EMBL" id="EGT57384.1"/>
    </source>
</evidence>
<dbReference type="OrthoDB" id="10018779at2759"/>
<keyword evidence="13" id="KW-1185">Reference proteome</keyword>
<dbReference type="HOGENOM" id="CLU_716171_0_0_1"/>
<dbReference type="PRINTS" id="PR00047">
    <property type="entry name" value="STROIDFINGER"/>
</dbReference>
<dbReference type="InterPro" id="IPR035500">
    <property type="entry name" value="NHR-like_dom_sf"/>
</dbReference>
<proteinExistence type="inferred from homology"/>
<evidence type="ECO:0000256" key="8">
    <source>
        <dbReference type="ARBA" id="ARBA00023170"/>
    </source>
</evidence>
<dbReference type="GO" id="GO:0000122">
    <property type="term" value="P:negative regulation of transcription by RNA polymerase II"/>
    <property type="evidence" value="ECO:0007669"/>
    <property type="project" value="TreeGrafter"/>
</dbReference>
<dbReference type="InterPro" id="IPR050234">
    <property type="entry name" value="Nuclear_hormone_rcpt_NR1"/>
</dbReference>
<keyword evidence="6" id="KW-0238">DNA-binding</keyword>
<dbReference type="PROSITE" id="PS00031">
    <property type="entry name" value="NUCLEAR_REC_DBD_1"/>
    <property type="match status" value="1"/>
</dbReference>
<accession>G0NC52</accession>
<dbReference type="Gene3D" id="1.10.565.10">
    <property type="entry name" value="Retinoid X Receptor"/>
    <property type="match status" value="1"/>
</dbReference>
<evidence type="ECO:0000256" key="2">
    <source>
        <dbReference type="ARBA" id="ARBA00022723"/>
    </source>
</evidence>
<organism evidence="13">
    <name type="scientific">Caenorhabditis brenneri</name>
    <name type="common">Nematode worm</name>
    <dbReference type="NCBI Taxonomy" id="135651"/>
    <lineage>
        <taxon>Eukaryota</taxon>
        <taxon>Metazoa</taxon>
        <taxon>Ecdysozoa</taxon>
        <taxon>Nematoda</taxon>
        <taxon>Chromadorea</taxon>
        <taxon>Rhabditida</taxon>
        <taxon>Rhabditina</taxon>
        <taxon>Rhabditomorpha</taxon>
        <taxon>Rhabditoidea</taxon>
        <taxon>Rhabditidae</taxon>
        <taxon>Peloderinae</taxon>
        <taxon>Caenorhabditis</taxon>
    </lineage>
</organism>
<evidence type="ECO:0000259" key="11">
    <source>
        <dbReference type="PROSITE" id="PS51030"/>
    </source>
</evidence>
<feature type="domain" description="Nuclear receptor" evidence="11">
    <location>
        <begin position="14"/>
        <end position="91"/>
    </location>
</feature>
<feature type="region of interest" description="Disordered" evidence="10">
    <location>
        <begin position="107"/>
        <end position="126"/>
    </location>
</feature>
<evidence type="ECO:0000256" key="7">
    <source>
        <dbReference type="ARBA" id="ARBA00023163"/>
    </source>
</evidence>
<dbReference type="PROSITE" id="PS51030">
    <property type="entry name" value="NUCLEAR_REC_DBD_2"/>
    <property type="match status" value="1"/>
</dbReference>
<dbReference type="eggNOG" id="KOG4846">
    <property type="taxonomic scope" value="Eukaryota"/>
</dbReference>
<dbReference type="GO" id="GO:0004879">
    <property type="term" value="F:nuclear receptor activity"/>
    <property type="evidence" value="ECO:0007669"/>
    <property type="project" value="TreeGrafter"/>
</dbReference>